<proteinExistence type="predicted"/>
<sequence>MKNIEDEAINTYQQNIKYLQESHPKLHQDLQNFELAIQNKHYEQQFDLEYIDNNFDIKEISTQKYMYGKKTNEISESITKNINFFKADHTIESFAMFRTSEEFFKTTQEHYRRARQHIYPIMNYYLENQTNNPEMKKIVKFIFLGVGLGLHLSTIDAKIQASNYLIIEDDIEIFKLSLFTCKYYELAKNAELTFSVLEDINAFTNTFTNFLRNAYIFNYKIKYFHLKTHSNVKLKHILSILSSQGFSFFPYQLQLDNSISALPYIKKKYRFLNVYKPFSIPVLQAKPILMLAAGPSLSNNIKWLKLNHNKFIIIAVSATLQFLHKYNIVPDIVTHVDGSDSVIELFEGFDAKEFLKDSLLLFSTQTKHNIVSKFDKNNIFMFETSASYFSIKFNYSSSCVGSFTYLFSLNLNAKSTYILGLDLSIDQDTGDDHLSDHVDHQSIDIQDKTKLETNVNVSSTLIPIEGNFQETIYTTPIFQTSISTISSFASKIANNNNIYNISHGAKIQNANPMNISDIAIDEISDINKQEVRRSIKECFSKQSLDKLSDNDLKKIKDRHDFITRIKVYLDEYANNISYSNYDIYQKNFLELSNKILSSNNEDISDLNKIYHSYFKYALAVIEDFFNTKNIKNTKRHIKKFDKMFQEGLHSISSQLNDAFNGLQNQ</sequence>
<feature type="domain" description="6-hydroxymethylpterin diphosphokinase MptE-like" evidence="1">
    <location>
        <begin position="262"/>
        <end position="427"/>
    </location>
</feature>
<dbReference type="Proteomes" id="UP000593836">
    <property type="component" value="Chromosome"/>
</dbReference>
<dbReference type="AlphaFoldDB" id="A0A7S7M0B7"/>
<keyword evidence="3" id="KW-0808">Transferase</keyword>
<dbReference type="KEGG" id="smas:HUE87_11965"/>
<dbReference type="RefSeq" id="WP_194366605.1">
    <property type="nucleotide sequence ID" value="NZ_CP054493.1"/>
</dbReference>
<evidence type="ECO:0000259" key="1">
    <source>
        <dbReference type="Pfam" id="PF01973"/>
    </source>
</evidence>
<feature type="domain" description="Glycosyltransferase Maf N-terminal" evidence="2">
    <location>
        <begin position="12"/>
        <end position="238"/>
    </location>
</feature>
<dbReference type="InterPro" id="IPR045376">
    <property type="entry name" value="Maf_N"/>
</dbReference>
<organism evidence="3 4">
    <name type="scientific">Candidatus Sulfurimonas marisnigri</name>
    <dbReference type="NCBI Taxonomy" id="2740405"/>
    <lineage>
        <taxon>Bacteria</taxon>
        <taxon>Pseudomonadati</taxon>
        <taxon>Campylobacterota</taxon>
        <taxon>Epsilonproteobacteria</taxon>
        <taxon>Campylobacterales</taxon>
        <taxon>Sulfurimonadaceae</taxon>
        <taxon>Sulfurimonas</taxon>
    </lineage>
</organism>
<dbReference type="Pfam" id="PF01973">
    <property type="entry name" value="MptE-like"/>
    <property type="match status" value="1"/>
</dbReference>
<dbReference type="PANTHER" id="PTHR41786:SF1">
    <property type="entry name" value="6-HYDROXYMETHYLPTERIN DIPHOSPHOKINASE MPTE-LIKE DOMAIN-CONTAINING PROTEIN"/>
    <property type="match status" value="1"/>
</dbReference>
<name>A0A7S7M0B7_9BACT</name>
<dbReference type="InterPro" id="IPR002826">
    <property type="entry name" value="MptE-like"/>
</dbReference>
<accession>A0A7S7M0B7</accession>
<evidence type="ECO:0000313" key="3">
    <source>
        <dbReference type="EMBL" id="QOY54560.1"/>
    </source>
</evidence>
<protein>
    <submittedName>
        <fullName evidence="3">Motility associated factor glycosyltransferase family protein</fullName>
    </submittedName>
</protein>
<evidence type="ECO:0000259" key="2">
    <source>
        <dbReference type="Pfam" id="PF20157"/>
    </source>
</evidence>
<dbReference type="PANTHER" id="PTHR41786">
    <property type="entry name" value="MOTILITY ACCESSORY FACTOR MAF"/>
    <property type="match status" value="1"/>
</dbReference>
<evidence type="ECO:0000313" key="4">
    <source>
        <dbReference type="Proteomes" id="UP000593836"/>
    </source>
</evidence>
<keyword evidence="4" id="KW-1185">Reference proteome</keyword>
<gene>
    <name evidence="3" type="ORF">HUE87_11965</name>
</gene>
<reference evidence="3 4" key="1">
    <citation type="submission" date="2020-05" db="EMBL/GenBank/DDBJ databases">
        <title>Sulfurimonas marisnigri, sp. nov., and Sulfurimonas baltica, sp. nov., manganese oxide reducing chemolithoautotrophs of the class Epsilonproteobacteria isolated from the pelagic redoxclines of the Black and Baltic Seas and emended description of the genus Sulfurimonas.</title>
        <authorList>
            <person name="Henkel J.V."/>
            <person name="Laudan C."/>
            <person name="Werner J."/>
            <person name="Neu T."/>
            <person name="Plewe S."/>
            <person name="Sproer C."/>
            <person name="Bunk B."/>
            <person name="Schulz-Vogt H.N."/>
        </authorList>
    </citation>
    <scope>NUCLEOTIDE SEQUENCE [LARGE SCALE GENOMIC DNA]</scope>
    <source>
        <strain evidence="3 4">SoZ1</strain>
    </source>
</reference>
<dbReference type="Pfam" id="PF20157">
    <property type="entry name" value="Maf_flag10_N"/>
    <property type="match status" value="1"/>
</dbReference>
<dbReference type="GO" id="GO:0016740">
    <property type="term" value="F:transferase activity"/>
    <property type="evidence" value="ECO:0007669"/>
    <property type="project" value="UniProtKB-KW"/>
</dbReference>
<dbReference type="EMBL" id="CP054493">
    <property type="protein sequence ID" value="QOY54560.1"/>
    <property type="molecule type" value="Genomic_DNA"/>
</dbReference>